<dbReference type="SMART" id="SM00418">
    <property type="entry name" value="HTH_ARSR"/>
    <property type="match status" value="1"/>
</dbReference>
<evidence type="ECO:0000256" key="2">
    <source>
        <dbReference type="ARBA" id="ARBA00023125"/>
    </source>
</evidence>
<dbReference type="SMART" id="SM00450">
    <property type="entry name" value="RHOD"/>
    <property type="match status" value="1"/>
</dbReference>
<dbReference type="CDD" id="cd00090">
    <property type="entry name" value="HTH_ARSR"/>
    <property type="match status" value="1"/>
</dbReference>
<dbReference type="InterPro" id="IPR036390">
    <property type="entry name" value="WH_DNA-bd_sf"/>
</dbReference>
<dbReference type="GO" id="GO:0003700">
    <property type="term" value="F:DNA-binding transcription factor activity"/>
    <property type="evidence" value="ECO:0007669"/>
    <property type="project" value="InterPro"/>
</dbReference>
<dbReference type="SUPFAM" id="SSF52821">
    <property type="entry name" value="Rhodanese/Cell cycle control phosphatase"/>
    <property type="match status" value="1"/>
</dbReference>
<keyword evidence="2" id="KW-0238">DNA-binding</keyword>
<evidence type="ECO:0000313" key="6">
    <source>
        <dbReference type="EMBL" id="ORB58892.1"/>
    </source>
</evidence>
<dbReference type="InterPro" id="IPR001845">
    <property type="entry name" value="HTH_ArsR_DNA-bd_dom"/>
</dbReference>
<dbReference type="CDD" id="cd00158">
    <property type="entry name" value="RHOD"/>
    <property type="match status" value="1"/>
</dbReference>
<comment type="caution">
    <text evidence="6">The sequence shown here is derived from an EMBL/GenBank/DDBJ whole genome shotgun (WGS) entry which is preliminary data.</text>
</comment>
<dbReference type="InterPro" id="IPR036873">
    <property type="entry name" value="Rhodanese-like_dom_sf"/>
</dbReference>
<dbReference type="InterPro" id="IPR011991">
    <property type="entry name" value="ArsR-like_HTH"/>
</dbReference>
<dbReference type="PROSITE" id="PS50987">
    <property type="entry name" value="HTH_ARSR_2"/>
    <property type="match status" value="1"/>
</dbReference>
<dbReference type="Pfam" id="PF00581">
    <property type="entry name" value="Rhodanese"/>
    <property type="match status" value="1"/>
</dbReference>
<dbReference type="PANTHER" id="PTHR43132:SF8">
    <property type="entry name" value="HTH-TYPE TRANSCRIPTIONAL REGULATOR KMTR"/>
    <property type="match status" value="1"/>
</dbReference>
<dbReference type="Pfam" id="PF01022">
    <property type="entry name" value="HTH_5"/>
    <property type="match status" value="1"/>
</dbReference>
<evidence type="ECO:0000259" key="4">
    <source>
        <dbReference type="PROSITE" id="PS50206"/>
    </source>
</evidence>
<accession>A0A1S4VYZ6</accession>
<evidence type="ECO:0000313" key="7">
    <source>
        <dbReference type="Proteomes" id="UP000192434"/>
    </source>
</evidence>
<proteinExistence type="predicted"/>
<protein>
    <submittedName>
        <fullName evidence="6">ArsR family transcriptional regulator</fullName>
    </submittedName>
</protein>
<evidence type="ECO:0000256" key="3">
    <source>
        <dbReference type="ARBA" id="ARBA00023163"/>
    </source>
</evidence>
<dbReference type="InterPro" id="IPR001763">
    <property type="entry name" value="Rhodanese-like_dom"/>
</dbReference>
<dbReference type="KEGG" id="msao:MYCSP_04960"/>
<dbReference type="NCBIfam" id="NF033788">
    <property type="entry name" value="HTH_metalloreg"/>
    <property type="match status" value="1"/>
</dbReference>
<dbReference type="InterPro" id="IPR036388">
    <property type="entry name" value="WH-like_DNA-bd_sf"/>
</dbReference>
<dbReference type="GO" id="GO:0003677">
    <property type="term" value="F:DNA binding"/>
    <property type="evidence" value="ECO:0007669"/>
    <property type="project" value="UniProtKB-KW"/>
</dbReference>
<keyword evidence="1" id="KW-0805">Transcription regulation</keyword>
<dbReference type="EMBL" id="MVII01000009">
    <property type="protein sequence ID" value="ORB58892.1"/>
    <property type="molecule type" value="Genomic_DNA"/>
</dbReference>
<reference evidence="6 7" key="1">
    <citation type="submission" date="2016-12" db="EMBL/GenBank/DDBJ databases">
        <title>The new phylogeny of genus Mycobacterium.</title>
        <authorList>
            <person name="Tortoli E."/>
            <person name="Trovato A."/>
            <person name="Cirillo D.M."/>
        </authorList>
    </citation>
    <scope>NUCLEOTIDE SEQUENCE [LARGE SCALE GENOMIC DNA]</scope>
    <source>
        <strain evidence="6 7">CCUG 66554</strain>
    </source>
</reference>
<evidence type="ECO:0000256" key="1">
    <source>
        <dbReference type="ARBA" id="ARBA00023015"/>
    </source>
</evidence>
<dbReference type="Proteomes" id="UP000192434">
    <property type="component" value="Unassembled WGS sequence"/>
</dbReference>
<feature type="domain" description="HTH arsR-type" evidence="5">
    <location>
        <begin position="5"/>
        <end position="99"/>
    </location>
</feature>
<dbReference type="RefSeq" id="WP_083014505.1">
    <property type="nucleotide sequence ID" value="NZ_CP010271.1"/>
</dbReference>
<evidence type="ECO:0000259" key="5">
    <source>
        <dbReference type="PROSITE" id="PS50987"/>
    </source>
</evidence>
<feature type="domain" description="Rhodanese" evidence="4">
    <location>
        <begin position="127"/>
        <end position="216"/>
    </location>
</feature>
<dbReference type="Gene3D" id="1.10.10.10">
    <property type="entry name" value="Winged helix-like DNA-binding domain superfamily/Winged helix DNA-binding domain"/>
    <property type="match status" value="1"/>
</dbReference>
<dbReference type="Gene3D" id="3.40.250.10">
    <property type="entry name" value="Rhodanese-like domain"/>
    <property type="match status" value="1"/>
</dbReference>
<sequence length="216" mass="23273">MTSPLRRSLHDQVANVGKGLANGKRLEILELLTQAERSVEAIAGLTGLGITSVSSHLQILKHAGLVIARREGVKVFYRISGPEVAALLVATQAVANQHIAAATDAARSLLGEGVEAISPDELIERTQKAEVILLDVRPREEYEAGHLDGAINIPLGELSESLRDLPPGANIVAYCRGRYCALAPEAARLLALRERSAAYLTEGMLEWNARQRDLDS</sequence>
<dbReference type="PROSITE" id="PS50206">
    <property type="entry name" value="RHODANESE_3"/>
    <property type="match status" value="1"/>
</dbReference>
<dbReference type="AlphaFoldDB" id="A0A1S4VYZ6"/>
<keyword evidence="3" id="KW-0804">Transcription</keyword>
<name>A0A1S4VYZ6_9MYCO</name>
<dbReference type="PRINTS" id="PR00778">
    <property type="entry name" value="HTHARSR"/>
</dbReference>
<gene>
    <name evidence="6" type="ORF">BST43_08670</name>
</gene>
<dbReference type="InterPro" id="IPR051011">
    <property type="entry name" value="Metal_resp_trans_reg"/>
</dbReference>
<dbReference type="PANTHER" id="PTHR43132">
    <property type="entry name" value="ARSENICAL RESISTANCE OPERON REPRESSOR ARSR-RELATED"/>
    <property type="match status" value="1"/>
</dbReference>
<organism evidence="6 7">
    <name type="scientific">Mycobacteroides saopaulense</name>
    <dbReference type="NCBI Taxonomy" id="1578165"/>
    <lineage>
        <taxon>Bacteria</taxon>
        <taxon>Bacillati</taxon>
        <taxon>Actinomycetota</taxon>
        <taxon>Actinomycetes</taxon>
        <taxon>Mycobacteriales</taxon>
        <taxon>Mycobacteriaceae</taxon>
        <taxon>Mycobacteroides</taxon>
    </lineage>
</organism>
<dbReference type="SUPFAM" id="SSF46785">
    <property type="entry name" value="Winged helix' DNA-binding domain"/>
    <property type="match status" value="1"/>
</dbReference>
<dbReference type="OrthoDB" id="9800872at2"/>